<dbReference type="GO" id="GO:0016740">
    <property type="term" value="F:transferase activity"/>
    <property type="evidence" value="ECO:0007669"/>
    <property type="project" value="UniProtKB-UniRule"/>
</dbReference>
<comment type="caution">
    <text evidence="12">The sequence shown here is derived from an EMBL/GenBank/DDBJ whole genome shotgun (WGS) entry which is preliminary data.</text>
</comment>
<dbReference type="PANTHER" id="PTHR30040">
    <property type="entry name" value="THIAMINE BIOSYNTHESIS LIPOPROTEIN APBE"/>
    <property type="match status" value="1"/>
</dbReference>
<comment type="similarity">
    <text evidence="10">Belongs to the ApbE family.</text>
</comment>
<protein>
    <recommendedName>
        <fullName evidence="2 10">FAD:protein FMN transferase</fullName>
        <ecNumber evidence="1 10">2.7.1.180</ecNumber>
    </recommendedName>
    <alternativeName>
        <fullName evidence="8 10">Flavin transferase</fullName>
    </alternativeName>
</protein>
<dbReference type="RefSeq" id="WP_128921062.1">
    <property type="nucleotide sequence ID" value="NZ_LBJC01000024.1"/>
</dbReference>
<organism evidence="12 13">
    <name type="scientific">Bradyrhizobium nanningense</name>
    <dbReference type="NCBI Taxonomy" id="1325118"/>
    <lineage>
        <taxon>Bacteria</taxon>
        <taxon>Pseudomonadati</taxon>
        <taxon>Pseudomonadota</taxon>
        <taxon>Alphaproteobacteria</taxon>
        <taxon>Hyphomicrobiales</taxon>
        <taxon>Nitrobacteraceae</taxon>
        <taxon>Bradyrhizobium</taxon>
    </lineage>
</organism>
<evidence type="ECO:0000256" key="2">
    <source>
        <dbReference type="ARBA" id="ARBA00016337"/>
    </source>
</evidence>
<evidence type="ECO:0000256" key="6">
    <source>
        <dbReference type="ARBA" id="ARBA00022827"/>
    </source>
</evidence>
<reference evidence="12 13" key="1">
    <citation type="submission" date="2015-04" db="EMBL/GenBank/DDBJ databases">
        <title>Comparative genomics of rhizobia nodulating Arachis hypogaea in China.</title>
        <authorList>
            <person name="Li Y."/>
        </authorList>
    </citation>
    <scope>NUCLEOTIDE SEQUENCE [LARGE SCALE GENOMIC DNA]</scope>
    <source>
        <strain evidence="12 13">CCBAU 51757</strain>
    </source>
</reference>
<proteinExistence type="inferred from homology"/>
<evidence type="ECO:0000313" key="13">
    <source>
        <dbReference type="Proteomes" id="UP000289546"/>
    </source>
</evidence>
<feature type="binding site" evidence="11">
    <location>
        <position position="256"/>
    </location>
    <ligand>
        <name>Mg(2+)</name>
        <dbReference type="ChEBI" id="CHEBI:18420"/>
    </ligand>
</feature>
<keyword evidence="7 10" id="KW-0460">Magnesium</keyword>
<dbReference type="OrthoDB" id="9778595at2"/>
<evidence type="ECO:0000313" key="12">
    <source>
        <dbReference type="EMBL" id="RXH24481.1"/>
    </source>
</evidence>
<evidence type="ECO:0000256" key="11">
    <source>
        <dbReference type="PIRSR" id="PIRSR006268-2"/>
    </source>
</evidence>
<sequence length="302" mass="32361">MAIASDSIRRARPLLGTFVEIEIAGACRSDMDGAIDAAFDAMAQVHRLMSFHEPDSDVSRLNREAGLHPLAVHAWTFEVLDTAIELHRRSSGLFDVTIAPALQTLGLLPRLKDRPVPAPIAASADAIELLPDHKVRFRSTDVMIDLGGIAKGFAVDRAVAALRDFGVPGGMVNAGGDLRAFGVEPRAVHIRDPRDPGRSVCRIDVADEALASTARRVELFESREPGGSAVIDPGTQRPASRLDGVTIRAPSCMIADGLTKVAMISGTDAGQLLEFYRAGALLFSDGDVQITSDWYHRVHLAG</sequence>
<dbReference type="EMBL" id="LBJQ01000088">
    <property type="protein sequence ID" value="RXH24481.1"/>
    <property type="molecule type" value="Genomic_DNA"/>
</dbReference>
<comment type="cofactor">
    <cofactor evidence="11">
        <name>Mg(2+)</name>
        <dbReference type="ChEBI" id="CHEBI:18420"/>
    </cofactor>
    <cofactor evidence="11">
        <name>Mn(2+)</name>
        <dbReference type="ChEBI" id="CHEBI:29035"/>
    </cofactor>
    <text evidence="11">Magnesium. Can also use manganese.</text>
</comment>
<evidence type="ECO:0000256" key="5">
    <source>
        <dbReference type="ARBA" id="ARBA00022723"/>
    </source>
</evidence>
<evidence type="ECO:0000256" key="1">
    <source>
        <dbReference type="ARBA" id="ARBA00011955"/>
    </source>
</evidence>
<dbReference type="Proteomes" id="UP000289546">
    <property type="component" value="Unassembled WGS sequence"/>
</dbReference>
<dbReference type="EC" id="2.7.1.180" evidence="1 10"/>
<dbReference type="GO" id="GO:0046872">
    <property type="term" value="F:metal ion binding"/>
    <property type="evidence" value="ECO:0007669"/>
    <property type="project" value="UniProtKB-UniRule"/>
</dbReference>
<dbReference type="InterPro" id="IPR024932">
    <property type="entry name" value="ApbE"/>
</dbReference>
<keyword evidence="4 10" id="KW-0808">Transferase</keyword>
<dbReference type="Gene3D" id="3.10.520.10">
    <property type="entry name" value="ApbE-like domains"/>
    <property type="match status" value="1"/>
</dbReference>
<evidence type="ECO:0000256" key="8">
    <source>
        <dbReference type="ARBA" id="ARBA00031306"/>
    </source>
</evidence>
<dbReference type="PANTHER" id="PTHR30040:SF2">
    <property type="entry name" value="FAD:PROTEIN FMN TRANSFERASE"/>
    <property type="match status" value="1"/>
</dbReference>
<gene>
    <name evidence="12" type="ORF">XH99_27565</name>
</gene>
<keyword evidence="13" id="KW-1185">Reference proteome</keyword>
<dbReference type="InterPro" id="IPR003374">
    <property type="entry name" value="ApbE-like_sf"/>
</dbReference>
<evidence type="ECO:0000256" key="7">
    <source>
        <dbReference type="ARBA" id="ARBA00022842"/>
    </source>
</evidence>
<evidence type="ECO:0000256" key="4">
    <source>
        <dbReference type="ARBA" id="ARBA00022679"/>
    </source>
</evidence>
<keyword evidence="5 10" id="KW-0479">Metal-binding</keyword>
<feature type="binding site" evidence="11">
    <location>
        <position position="148"/>
    </location>
    <ligand>
        <name>Mg(2+)</name>
        <dbReference type="ChEBI" id="CHEBI:18420"/>
    </ligand>
</feature>
<dbReference type="AlphaFoldDB" id="A0A4Q0RY13"/>
<dbReference type="SUPFAM" id="SSF143631">
    <property type="entry name" value="ApbE-like"/>
    <property type="match status" value="1"/>
</dbReference>
<dbReference type="Pfam" id="PF02424">
    <property type="entry name" value="ApbE"/>
    <property type="match status" value="1"/>
</dbReference>
<evidence type="ECO:0000256" key="9">
    <source>
        <dbReference type="ARBA" id="ARBA00048540"/>
    </source>
</evidence>
<evidence type="ECO:0000256" key="10">
    <source>
        <dbReference type="PIRNR" id="PIRNR006268"/>
    </source>
</evidence>
<comment type="catalytic activity">
    <reaction evidence="9 10">
        <text>L-threonyl-[protein] + FAD = FMN-L-threonyl-[protein] + AMP + H(+)</text>
        <dbReference type="Rhea" id="RHEA:36847"/>
        <dbReference type="Rhea" id="RHEA-COMP:11060"/>
        <dbReference type="Rhea" id="RHEA-COMP:11061"/>
        <dbReference type="ChEBI" id="CHEBI:15378"/>
        <dbReference type="ChEBI" id="CHEBI:30013"/>
        <dbReference type="ChEBI" id="CHEBI:57692"/>
        <dbReference type="ChEBI" id="CHEBI:74257"/>
        <dbReference type="ChEBI" id="CHEBI:456215"/>
        <dbReference type="EC" id="2.7.1.180"/>
    </reaction>
</comment>
<dbReference type="PIRSF" id="PIRSF006268">
    <property type="entry name" value="ApbE"/>
    <property type="match status" value="1"/>
</dbReference>
<evidence type="ECO:0000256" key="3">
    <source>
        <dbReference type="ARBA" id="ARBA00022630"/>
    </source>
</evidence>
<name>A0A4Q0RY13_9BRAD</name>
<accession>A0A4Q0RY13</accession>
<keyword evidence="6 10" id="KW-0274">FAD</keyword>
<keyword evidence="3 10" id="KW-0285">Flavoprotein</keyword>